<dbReference type="AlphaFoldDB" id="A0ABD1FJ55"/>
<evidence type="ECO:0000313" key="2">
    <source>
        <dbReference type="Proteomes" id="UP001567538"/>
    </source>
</evidence>
<evidence type="ECO:0000313" key="1">
    <source>
        <dbReference type="EMBL" id="KAL1531874.1"/>
    </source>
</evidence>
<sequence>MIKLEKQVSALCLESPSWQGVYAKILQAVKIQGSSDRRQMSFIRRVSEDEMEKMASEVMDEMLDGNEEGEADVEEMDRLASEALAIIQEDAEVVEMDKIASEALAVIMREAKVSPFLKAEAEAKATAPSDLDISHWTPPEGYVVDIDKIRRKNFGLRVSEEEMEKMALEVMDKMQKMALEVMDEMLDDIEEEGEAEFEEMDMC</sequence>
<dbReference type="Proteomes" id="UP001567538">
    <property type="component" value="Unassembled WGS sequence"/>
</dbReference>
<reference evidence="1 2" key="1">
    <citation type="submission" date="2024-06" db="EMBL/GenBank/DDBJ databases">
        <title>A chromosome level genome sequence of Diviner's sage (Salvia divinorum).</title>
        <authorList>
            <person name="Ford S.A."/>
            <person name="Ro D.-K."/>
            <person name="Ness R.W."/>
            <person name="Phillips M.A."/>
        </authorList>
    </citation>
    <scope>NUCLEOTIDE SEQUENCE [LARGE SCALE GENOMIC DNA]</scope>
    <source>
        <strain evidence="1">SAF-2024a</strain>
        <tissue evidence="1">Leaf</tissue>
    </source>
</reference>
<keyword evidence="2" id="KW-1185">Reference proteome</keyword>
<protein>
    <submittedName>
        <fullName evidence="1">Uncharacterized protein</fullName>
    </submittedName>
</protein>
<dbReference type="EMBL" id="JBEAFC010000014">
    <property type="protein sequence ID" value="KAL1531874.1"/>
    <property type="molecule type" value="Genomic_DNA"/>
</dbReference>
<organism evidence="1 2">
    <name type="scientific">Salvia divinorum</name>
    <name type="common">Maria pastora</name>
    <name type="synonym">Diviner's sage</name>
    <dbReference type="NCBI Taxonomy" id="28513"/>
    <lineage>
        <taxon>Eukaryota</taxon>
        <taxon>Viridiplantae</taxon>
        <taxon>Streptophyta</taxon>
        <taxon>Embryophyta</taxon>
        <taxon>Tracheophyta</taxon>
        <taxon>Spermatophyta</taxon>
        <taxon>Magnoliopsida</taxon>
        <taxon>eudicotyledons</taxon>
        <taxon>Gunneridae</taxon>
        <taxon>Pentapetalae</taxon>
        <taxon>asterids</taxon>
        <taxon>lamiids</taxon>
        <taxon>Lamiales</taxon>
        <taxon>Lamiaceae</taxon>
        <taxon>Nepetoideae</taxon>
        <taxon>Mentheae</taxon>
        <taxon>Salviinae</taxon>
        <taxon>Salvia</taxon>
        <taxon>Salvia subgen. Calosphace</taxon>
    </lineage>
</organism>
<name>A0ABD1FJ55_SALDI</name>
<gene>
    <name evidence="1" type="ORF">AAHA92_31960</name>
</gene>
<accession>A0ABD1FJ55</accession>
<proteinExistence type="predicted"/>
<comment type="caution">
    <text evidence="1">The sequence shown here is derived from an EMBL/GenBank/DDBJ whole genome shotgun (WGS) entry which is preliminary data.</text>
</comment>